<evidence type="ECO:0000256" key="1">
    <source>
        <dbReference type="SAM" id="MobiDB-lite"/>
    </source>
</evidence>
<evidence type="ECO:0000313" key="2">
    <source>
        <dbReference type="EMBL" id="MPC45116.1"/>
    </source>
</evidence>
<accession>A0A5B7FI44</accession>
<dbReference type="EMBL" id="VSRR010006577">
    <property type="protein sequence ID" value="MPC45116.1"/>
    <property type="molecule type" value="Genomic_DNA"/>
</dbReference>
<proteinExistence type="predicted"/>
<name>A0A5B7FI44_PORTR</name>
<sequence>MASSVGAWLGARPGRVPAAWGPWGAPPREHTSTPTPHLAILLLRSTQATHSPQVHGHMSHRQAARRRQRKNSLGFMSDVWKEGRAPMGRDLCVAGSYQ</sequence>
<feature type="compositionally biased region" description="Basic residues" evidence="1">
    <location>
        <begin position="57"/>
        <end position="70"/>
    </location>
</feature>
<comment type="caution">
    <text evidence="2">The sequence shown here is derived from an EMBL/GenBank/DDBJ whole genome shotgun (WGS) entry which is preliminary data.</text>
</comment>
<evidence type="ECO:0000313" key="3">
    <source>
        <dbReference type="Proteomes" id="UP000324222"/>
    </source>
</evidence>
<protein>
    <submittedName>
        <fullName evidence="2">Uncharacterized protein</fullName>
    </submittedName>
</protein>
<gene>
    <name evidence="2" type="ORF">E2C01_038801</name>
</gene>
<feature type="region of interest" description="Disordered" evidence="1">
    <location>
        <begin position="49"/>
        <end position="72"/>
    </location>
</feature>
<reference evidence="2 3" key="1">
    <citation type="submission" date="2019-05" db="EMBL/GenBank/DDBJ databases">
        <title>Another draft genome of Portunus trituberculatus and its Hox gene families provides insights of decapod evolution.</title>
        <authorList>
            <person name="Jeong J.-H."/>
            <person name="Song I."/>
            <person name="Kim S."/>
            <person name="Choi T."/>
            <person name="Kim D."/>
            <person name="Ryu S."/>
            <person name="Kim W."/>
        </authorList>
    </citation>
    <scope>NUCLEOTIDE SEQUENCE [LARGE SCALE GENOMIC DNA]</scope>
    <source>
        <tissue evidence="2">Muscle</tissue>
    </source>
</reference>
<dbReference type="Proteomes" id="UP000324222">
    <property type="component" value="Unassembled WGS sequence"/>
</dbReference>
<dbReference type="AlphaFoldDB" id="A0A5B7FI44"/>
<organism evidence="2 3">
    <name type="scientific">Portunus trituberculatus</name>
    <name type="common">Swimming crab</name>
    <name type="synonym">Neptunus trituberculatus</name>
    <dbReference type="NCBI Taxonomy" id="210409"/>
    <lineage>
        <taxon>Eukaryota</taxon>
        <taxon>Metazoa</taxon>
        <taxon>Ecdysozoa</taxon>
        <taxon>Arthropoda</taxon>
        <taxon>Crustacea</taxon>
        <taxon>Multicrustacea</taxon>
        <taxon>Malacostraca</taxon>
        <taxon>Eumalacostraca</taxon>
        <taxon>Eucarida</taxon>
        <taxon>Decapoda</taxon>
        <taxon>Pleocyemata</taxon>
        <taxon>Brachyura</taxon>
        <taxon>Eubrachyura</taxon>
        <taxon>Portunoidea</taxon>
        <taxon>Portunidae</taxon>
        <taxon>Portuninae</taxon>
        <taxon>Portunus</taxon>
    </lineage>
</organism>
<keyword evidence="3" id="KW-1185">Reference proteome</keyword>